<evidence type="ECO:0000256" key="1">
    <source>
        <dbReference type="SAM" id="MobiDB-lite"/>
    </source>
</evidence>
<evidence type="ECO:0000313" key="2">
    <source>
        <dbReference type="EMBL" id="CAF4678066.1"/>
    </source>
</evidence>
<feature type="region of interest" description="Disordered" evidence="1">
    <location>
        <begin position="33"/>
        <end position="66"/>
    </location>
</feature>
<comment type="caution">
    <text evidence="2">The sequence shown here is derived from an EMBL/GenBank/DDBJ whole genome shotgun (WGS) entry which is preliminary data.</text>
</comment>
<protein>
    <submittedName>
        <fullName evidence="2">Uncharacterized protein</fullName>
    </submittedName>
</protein>
<proteinExistence type="predicted"/>
<feature type="compositionally biased region" description="Polar residues" evidence="1">
    <location>
        <begin position="33"/>
        <end position="45"/>
    </location>
</feature>
<feature type="non-terminal residue" evidence="2">
    <location>
        <position position="1"/>
    </location>
</feature>
<dbReference type="EMBL" id="CAJOBI010120957">
    <property type="protein sequence ID" value="CAF4678066.1"/>
    <property type="molecule type" value="Genomic_DNA"/>
</dbReference>
<gene>
    <name evidence="2" type="ORF">SMN809_LOCUS42160</name>
</gene>
<dbReference type="AlphaFoldDB" id="A0A8S3A0E9"/>
<accession>A0A8S3A0E9</accession>
<dbReference type="Proteomes" id="UP000676336">
    <property type="component" value="Unassembled WGS sequence"/>
</dbReference>
<name>A0A8S3A0E9_9BILA</name>
<sequence length="66" mass="7491">MSFPPSNSDRFVSQTDFSMDEINDIEERTQIQQNLTTNNISTMMPPSTLMKNMEEKSTVSTSAVKE</sequence>
<organism evidence="2 3">
    <name type="scientific">Rotaria magnacalcarata</name>
    <dbReference type="NCBI Taxonomy" id="392030"/>
    <lineage>
        <taxon>Eukaryota</taxon>
        <taxon>Metazoa</taxon>
        <taxon>Spiralia</taxon>
        <taxon>Gnathifera</taxon>
        <taxon>Rotifera</taxon>
        <taxon>Eurotatoria</taxon>
        <taxon>Bdelloidea</taxon>
        <taxon>Philodinida</taxon>
        <taxon>Philodinidae</taxon>
        <taxon>Rotaria</taxon>
    </lineage>
</organism>
<reference evidence="2" key="1">
    <citation type="submission" date="2021-02" db="EMBL/GenBank/DDBJ databases">
        <authorList>
            <person name="Nowell W R."/>
        </authorList>
    </citation>
    <scope>NUCLEOTIDE SEQUENCE</scope>
</reference>
<evidence type="ECO:0000313" key="3">
    <source>
        <dbReference type="Proteomes" id="UP000676336"/>
    </source>
</evidence>